<dbReference type="AlphaFoldDB" id="A0A6A6A0G3"/>
<dbReference type="SUPFAM" id="SSF52540">
    <property type="entry name" value="P-loop containing nucleoside triphosphate hydrolases"/>
    <property type="match status" value="1"/>
</dbReference>
<dbReference type="GeneID" id="54412996"/>
<gene>
    <name evidence="1" type="ORF">P153DRAFT_425759</name>
</gene>
<name>A0A6A6A0G3_9PLEO</name>
<organism evidence="1 2">
    <name type="scientific">Dothidotthia symphoricarpi CBS 119687</name>
    <dbReference type="NCBI Taxonomy" id="1392245"/>
    <lineage>
        <taxon>Eukaryota</taxon>
        <taxon>Fungi</taxon>
        <taxon>Dikarya</taxon>
        <taxon>Ascomycota</taxon>
        <taxon>Pezizomycotina</taxon>
        <taxon>Dothideomycetes</taxon>
        <taxon>Pleosporomycetidae</taxon>
        <taxon>Pleosporales</taxon>
        <taxon>Dothidotthiaceae</taxon>
        <taxon>Dothidotthia</taxon>
    </lineage>
</organism>
<dbReference type="OrthoDB" id="2316594at2759"/>
<dbReference type="Gene3D" id="3.40.50.300">
    <property type="entry name" value="P-loop containing nucleotide triphosphate hydrolases"/>
    <property type="match status" value="1"/>
</dbReference>
<evidence type="ECO:0000313" key="1">
    <source>
        <dbReference type="EMBL" id="KAF2125329.1"/>
    </source>
</evidence>
<dbReference type="RefSeq" id="XP_033519721.1">
    <property type="nucleotide sequence ID" value="XM_033672564.1"/>
</dbReference>
<proteinExistence type="predicted"/>
<protein>
    <recommendedName>
        <fullName evidence="3">AAA+ ATPase domain-containing protein</fullName>
    </recommendedName>
</protein>
<sequence length="425" mass="46861">MDLLLAEDSTEGEIISEVENEIRDAPLLSASVIRGEDRSVLPQYGFLGSHEKEKVFLNTNVPFSAFICGVQGSGKSHTASCILENALIPSSQLGRLKKPLSALVFSYSQFGGDGSGFSISEAAFLGTPHPKFPNHPHVKKVHVWVAPSNYVKISRLYLLIPNVVVSQFKLKPRNLDIDTMLTLMNVAESNDTPLYMAAVTQILRQMATDGGAFNYTDFKARLKKCRFNPAQVNMLQMRLDLLESFLDMNNSCPDLVFEEGEVAVMDMSCPFVDANTACILFRIGLQSYLRSGTAGKIVVLDEAHKTLLTTIRLQRHYGVRVVISTQEPTLLTDLIALCSITIIHRFSSPEWFAAIKRHIPMRQEEHHSTMEAIECLKTGTALVYSPNAVLGMYENGGLEKGTGKLIPLTVRKRVTSDGGLSVLAV</sequence>
<evidence type="ECO:0000313" key="2">
    <source>
        <dbReference type="Proteomes" id="UP000799771"/>
    </source>
</evidence>
<dbReference type="Proteomes" id="UP000799771">
    <property type="component" value="Unassembled WGS sequence"/>
</dbReference>
<dbReference type="InterPro" id="IPR027417">
    <property type="entry name" value="P-loop_NTPase"/>
</dbReference>
<keyword evidence="2" id="KW-1185">Reference proteome</keyword>
<reference evidence="1" key="1">
    <citation type="journal article" date="2020" name="Stud. Mycol.">
        <title>101 Dothideomycetes genomes: a test case for predicting lifestyles and emergence of pathogens.</title>
        <authorList>
            <person name="Haridas S."/>
            <person name="Albert R."/>
            <person name="Binder M."/>
            <person name="Bloem J."/>
            <person name="Labutti K."/>
            <person name="Salamov A."/>
            <person name="Andreopoulos B."/>
            <person name="Baker S."/>
            <person name="Barry K."/>
            <person name="Bills G."/>
            <person name="Bluhm B."/>
            <person name="Cannon C."/>
            <person name="Castanera R."/>
            <person name="Culley D."/>
            <person name="Daum C."/>
            <person name="Ezra D."/>
            <person name="Gonzalez J."/>
            <person name="Henrissat B."/>
            <person name="Kuo A."/>
            <person name="Liang C."/>
            <person name="Lipzen A."/>
            <person name="Lutzoni F."/>
            <person name="Magnuson J."/>
            <person name="Mondo S."/>
            <person name="Nolan M."/>
            <person name="Ohm R."/>
            <person name="Pangilinan J."/>
            <person name="Park H.-J."/>
            <person name="Ramirez L."/>
            <person name="Alfaro M."/>
            <person name="Sun H."/>
            <person name="Tritt A."/>
            <person name="Yoshinaga Y."/>
            <person name="Zwiers L.-H."/>
            <person name="Turgeon B."/>
            <person name="Goodwin S."/>
            <person name="Spatafora J."/>
            <person name="Crous P."/>
            <person name="Grigoriev I."/>
        </authorList>
    </citation>
    <scope>NUCLEOTIDE SEQUENCE</scope>
    <source>
        <strain evidence="1">CBS 119687</strain>
    </source>
</reference>
<dbReference type="EMBL" id="ML977516">
    <property type="protein sequence ID" value="KAF2125329.1"/>
    <property type="molecule type" value="Genomic_DNA"/>
</dbReference>
<accession>A0A6A6A0G3</accession>
<evidence type="ECO:0008006" key="3">
    <source>
        <dbReference type="Google" id="ProtNLM"/>
    </source>
</evidence>